<name>A0A0A9BL59_ARUDO</name>
<organism evidence="1">
    <name type="scientific">Arundo donax</name>
    <name type="common">Giant reed</name>
    <name type="synonym">Donax arundinaceus</name>
    <dbReference type="NCBI Taxonomy" id="35708"/>
    <lineage>
        <taxon>Eukaryota</taxon>
        <taxon>Viridiplantae</taxon>
        <taxon>Streptophyta</taxon>
        <taxon>Embryophyta</taxon>
        <taxon>Tracheophyta</taxon>
        <taxon>Spermatophyta</taxon>
        <taxon>Magnoliopsida</taxon>
        <taxon>Liliopsida</taxon>
        <taxon>Poales</taxon>
        <taxon>Poaceae</taxon>
        <taxon>PACMAD clade</taxon>
        <taxon>Arundinoideae</taxon>
        <taxon>Arundineae</taxon>
        <taxon>Arundo</taxon>
    </lineage>
</organism>
<sequence length="9" mass="1067">MSHVSMTQF</sequence>
<proteinExistence type="predicted"/>
<accession>A0A0A9BL59</accession>
<protein>
    <submittedName>
        <fullName evidence="1">Uncharacterized protein</fullName>
    </submittedName>
</protein>
<reference evidence="1" key="1">
    <citation type="submission" date="2014-09" db="EMBL/GenBank/DDBJ databases">
        <authorList>
            <person name="Magalhaes I.L.F."/>
            <person name="Oliveira U."/>
            <person name="Santos F.R."/>
            <person name="Vidigal T.H.D.A."/>
            <person name="Brescovit A.D."/>
            <person name="Santos A.J."/>
        </authorList>
    </citation>
    <scope>NUCLEOTIDE SEQUENCE</scope>
    <source>
        <tissue evidence="1">Shoot tissue taken approximately 20 cm above the soil surface</tissue>
    </source>
</reference>
<reference evidence="1" key="2">
    <citation type="journal article" date="2015" name="Data Brief">
        <title>Shoot transcriptome of the giant reed, Arundo donax.</title>
        <authorList>
            <person name="Barrero R.A."/>
            <person name="Guerrero F.D."/>
            <person name="Moolhuijzen P."/>
            <person name="Goolsby J.A."/>
            <person name="Tidwell J."/>
            <person name="Bellgard S.E."/>
            <person name="Bellgard M.I."/>
        </authorList>
    </citation>
    <scope>NUCLEOTIDE SEQUENCE</scope>
    <source>
        <tissue evidence="1">Shoot tissue taken approximately 20 cm above the soil surface</tissue>
    </source>
</reference>
<evidence type="ECO:0000313" key="1">
    <source>
        <dbReference type="EMBL" id="JAD62908.1"/>
    </source>
</evidence>
<dbReference type="EMBL" id="GBRH01234987">
    <property type="protein sequence ID" value="JAD62908.1"/>
    <property type="molecule type" value="Transcribed_RNA"/>
</dbReference>